<keyword evidence="2" id="KW-1185">Reference proteome</keyword>
<evidence type="ECO:0000313" key="2">
    <source>
        <dbReference type="Proteomes" id="UP001501671"/>
    </source>
</evidence>
<reference evidence="2" key="1">
    <citation type="journal article" date="2019" name="Int. J. Syst. Evol. Microbiol.">
        <title>The Global Catalogue of Microorganisms (GCM) 10K type strain sequencing project: providing services to taxonomists for standard genome sequencing and annotation.</title>
        <authorList>
            <consortium name="The Broad Institute Genomics Platform"/>
            <consortium name="The Broad Institute Genome Sequencing Center for Infectious Disease"/>
            <person name="Wu L."/>
            <person name="Ma J."/>
        </authorList>
    </citation>
    <scope>NUCLEOTIDE SEQUENCE [LARGE SCALE GENOMIC DNA]</scope>
    <source>
        <strain evidence="2">JCM 17666</strain>
    </source>
</reference>
<dbReference type="EMBL" id="BAABFO010000005">
    <property type="protein sequence ID" value="GAA4328086.1"/>
    <property type="molecule type" value="Genomic_DNA"/>
</dbReference>
<dbReference type="Proteomes" id="UP001501671">
    <property type="component" value="Unassembled WGS sequence"/>
</dbReference>
<name>A0ABP8GPG6_9BURK</name>
<proteinExistence type="predicted"/>
<sequence length="107" mass="11773">MHIHHNASHRIDQIGTDIDYNFDVLLQPYSPLLDPEPGLTRLFWSKAAKPGVPYVSARAEREAGRRAVGAEGRLAGARGQMNAAMRRRRMTALARVPGRAGQDGQSL</sequence>
<accession>A0ABP8GPG6</accession>
<evidence type="ECO:0000313" key="1">
    <source>
        <dbReference type="EMBL" id="GAA4328086.1"/>
    </source>
</evidence>
<gene>
    <name evidence="1" type="ORF">GCM10023144_13510</name>
</gene>
<organism evidence="1 2">
    <name type="scientific">Pigmentiphaga soli</name>
    <dbReference type="NCBI Taxonomy" id="1007095"/>
    <lineage>
        <taxon>Bacteria</taxon>
        <taxon>Pseudomonadati</taxon>
        <taxon>Pseudomonadota</taxon>
        <taxon>Betaproteobacteria</taxon>
        <taxon>Burkholderiales</taxon>
        <taxon>Alcaligenaceae</taxon>
        <taxon>Pigmentiphaga</taxon>
    </lineage>
</organism>
<comment type="caution">
    <text evidence="1">The sequence shown here is derived from an EMBL/GenBank/DDBJ whole genome shotgun (WGS) entry which is preliminary data.</text>
</comment>
<protein>
    <submittedName>
        <fullName evidence="1">Uncharacterized protein</fullName>
    </submittedName>
</protein>